<dbReference type="AlphaFoldDB" id="A0A5C4QTQ7"/>
<evidence type="ECO:0000313" key="3">
    <source>
        <dbReference type="Proteomes" id="UP000306145"/>
    </source>
</evidence>
<evidence type="ECO:0000313" key="2">
    <source>
        <dbReference type="EMBL" id="TNH29839.1"/>
    </source>
</evidence>
<dbReference type="Proteomes" id="UP000306145">
    <property type="component" value="Unassembled WGS sequence"/>
</dbReference>
<accession>A0A5C4QTQ7</accession>
<comment type="caution">
    <text evidence="2">The sequence shown here is derived from an EMBL/GenBank/DDBJ whole genome shotgun (WGS) entry which is preliminary data.</text>
</comment>
<gene>
    <name evidence="2" type="ORF">FHG89_10675</name>
</gene>
<dbReference type="OrthoDB" id="3366833at2"/>
<proteinExistence type="predicted"/>
<organism evidence="2 3">
    <name type="scientific">Micromonospora orduensis</name>
    <dbReference type="NCBI Taxonomy" id="1420891"/>
    <lineage>
        <taxon>Bacteria</taxon>
        <taxon>Bacillati</taxon>
        <taxon>Actinomycetota</taxon>
        <taxon>Actinomycetes</taxon>
        <taxon>Micromonosporales</taxon>
        <taxon>Micromonosporaceae</taxon>
        <taxon>Micromonospora</taxon>
    </lineage>
</organism>
<keyword evidence="3" id="KW-1185">Reference proteome</keyword>
<name>A0A5C4QTQ7_9ACTN</name>
<sequence>MPGPGRDTAGWTTPATPMNGAAKVTGFADGFGWPFLDDLDGYDRQALARMADGQQCDPQGCERGGAD</sequence>
<feature type="region of interest" description="Disordered" evidence="1">
    <location>
        <begin position="1"/>
        <end position="20"/>
    </location>
</feature>
<protein>
    <submittedName>
        <fullName evidence="2">Uncharacterized protein</fullName>
    </submittedName>
</protein>
<evidence type="ECO:0000256" key="1">
    <source>
        <dbReference type="SAM" id="MobiDB-lite"/>
    </source>
</evidence>
<reference evidence="2 3" key="1">
    <citation type="submission" date="2019-06" db="EMBL/GenBank/DDBJ databases">
        <title>Micromonospora ordensis sp. nov., isolated from deep marine sediment.</title>
        <authorList>
            <person name="Veyisoglu A."/>
            <person name="Carro L."/>
            <person name="Klenk H.-P."/>
            <person name="Sahin N."/>
        </authorList>
    </citation>
    <scope>NUCLEOTIDE SEQUENCE [LARGE SCALE GENOMIC DNA]</scope>
    <source>
        <strain evidence="2 3">S2509</strain>
    </source>
</reference>
<dbReference type="EMBL" id="VDFY01000133">
    <property type="protein sequence ID" value="TNH29839.1"/>
    <property type="molecule type" value="Genomic_DNA"/>
</dbReference>